<feature type="region of interest" description="Disordered" evidence="2">
    <location>
        <begin position="1192"/>
        <end position="1222"/>
    </location>
</feature>
<feature type="region of interest" description="Disordered" evidence="2">
    <location>
        <begin position="667"/>
        <end position="696"/>
    </location>
</feature>
<dbReference type="Pfam" id="PF02257">
    <property type="entry name" value="RFX_DNA_binding"/>
    <property type="match status" value="1"/>
</dbReference>
<dbReference type="Proteomes" id="UP000886998">
    <property type="component" value="Unassembled WGS sequence"/>
</dbReference>
<dbReference type="InterPro" id="IPR036388">
    <property type="entry name" value="WH-like_DNA-bd_sf"/>
</dbReference>
<evidence type="ECO:0000313" key="5">
    <source>
        <dbReference type="Proteomes" id="UP000886998"/>
    </source>
</evidence>
<protein>
    <submittedName>
        <fullName evidence="4">DNA-binding protein RFX7</fullName>
    </submittedName>
</protein>
<feature type="compositionally biased region" description="Polar residues" evidence="2">
    <location>
        <begin position="409"/>
        <end position="422"/>
    </location>
</feature>
<feature type="compositionally biased region" description="Polar residues" evidence="2">
    <location>
        <begin position="1069"/>
        <end position="1080"/>
    </location>
</feature>
<organism evidence="4 5">
    <name type="scientific">Trichonephila inaurata madagascariensis</name>
    <dbReference type="NCBI Taxonomy" id="2747483"/>
    <lineage>
        <taxon>Eukaryota</taxon>
        <taxon>Metazoa</taxon>
        <taxon>Ecdysozoa</taxon>
        <taxon>Arthropoda</taxon>
        <taxon>Chelicerata</taxon>
        <taxon>Arachnida</taxon>
        <taxon>Araneae</taxon>
        <taxon>Araneomorphae</taxon>
        <taxon>Entelegynae</taxon>
        <taxon>Araneoidea</taxon>
        <taxon>Nephilidae</taxon>
        <taxon>Trichonephila</taxon>
        <taxon>Trichonephila inaurata</taxon>
    </lineage>
</organism>
<dbReference type="FunFam" id="1.10.10.10:FF:000422">
    <property type="entry name" value="DNA-binding protein RFX7"/>
    <property type="match status" value="1"/>
</dbReference>
<dbReference type="PANTHER" id="PTHR12619">
    <property type="entry name" value="RFX TRANSCRIPTION FACTOR FAMILY"/>
    <property type="match status" value="1"/>
</dbReference>
<dbReference type="PANTHER" id="PTHR12619:SF21">
    <property type="entry name" value="RFX-TYPE WINGED-HELIX DOMAIN-CONTAINING PROTEIN"/>
    <property type="match status" value="1"/>
</dbReference>
<dbReference type="OrthoDB" id="10069709at2759"/>
<keyword evidence="1 4" id="KW-0238">DNA-binding</keyword>
<comment type="caution">
    <text evidence="4">The sequence shown here is derived from an EMBL/GenBank/DDBJ whole genome shotgun (WGS) entry which is preliminary data.</text>
</comment>
<accession>A0A8X6WXC1</accession>
<feature type="region of interest" description="Disordered" evidence="2">
    <location>
        <begin position="80"/>
        <end position="99"/>
    </location>
</feature>
<dbReference type="GO" id="GO:0000978">
    <property type="term" value="F:RNA polymerase II cis-regulatory region sequence-specific DNA binding"/>
    <property type="evidence" value="ECO:0007669"/>
    <property type="project" value="TreeGrafter"/>
</dbReference>
<dbReference type="InterPro" id="IPR036390">
    <property type="entry name" value="WH_DNA-bd_sf"/>
</dbReference>
<feature type="compositionally biased region" description="Basic residues" evidence="2">
    <location>
        <begin position="378"/>
        <end position="391"/>
    </location>
</feature>
<feature type="region of interest" description="Disordered" evidence="2">
    <location>
        <begin position="1"/>
        <end position="26"/>
    </location>
</feature>
<evidence type="ECO:0000313" key="4">
    <source>
        <dbReference type="EMBL" id="GFY41576.1"/>
    </source>
</evidence>
<gene>
    <name evidence="4" type="primary">RFX7</name>
    <name evidence="4" type="ORF">TNIN_379041</name>
</gene>
<dbReference type="Gene3D" id="1.10.10.10">
    <property type="entry name" value="Winged helix-like DNA-binding domain superfamily/Winged helix DNA-binding domain"/>
    <property type="match status" value="1"/>
</dbReference>
<dbReference type="GO" id="GO:0000981">
    <property type="term" value="F:DNA-binding transcription factor activity, RNA polymerase II-specific"/>
    <property type="evidence" value="ECO:0007669"/>
    <property type="project" value="TreeGrafter"/>
</dbReference>
<evidence type="ECO:0000256" key="2">
    <source>
        <dbReference type="SAM" id="MobiDB-lite"/>
    </source>
</evidence>
<evidence type="ECO:0000256" key="1">
    <source>
        <dbReference type="ARBA" id="ARBA00023125"/>
    </source>
</evidence>
<reference evidence="4" key="1">
    <citation type="submission" date="2020-08" db="EMBL/GenBank/DDBJ databases">
        <title>Multicomponent nature underlies the extraordinary mechanical properties of spider dragline silk.</title>
        <authorList>
            <person name="Kono N."/>
            <person name="Nakamura H."/>
            <person name="Mori M."/>
            <person name="Yoshida Y."/>
            <person name="Ohtoshi R."/>
            <person name="Malay A.D."/>
            <person name="Moran D.A.P."/>
            <person name="Tomita M."/>
            <person name="Numata K."/>
            <person name="Arakawa K."/>
        </authorList>
    </citation>
    <scope>NUCLEOTIDE SEQUENCE</scope>
</reference>
<feature type="region of interest" description="Disordered" evidence="2">
    <location>
        <begin position="550"/>
        <end position="589"/>
    </location>
</feature>
<sequence length="1448" mass="158893">MNAITMKLENKLPVPSTKEKARASITGKKCKNTKKKSILVNTDKDALLNSHGLGCKSGESIEPNNSNSDIQSELNLSKKVKAKKAIPKPSDKMSPKPDKMQERLEQFMRTDVRDRIASILNDVKTLSDVEKLFLYLQLPTGASFDADSFKSKNQNPLGKKADEEGLVAVTWIQSHFEEDPDVSLPKQEVYNEYQAYCQMTGNDCLCAADFGKVMKQIFPTVKPRRLGTRGNSRYCYSGLRKISKLKVPTVPDMVAEAEASQRNQENVMDEATSAACQIIFQWAEKLLSTKFSSLKGLATHLLENMYVDNRSVAAFTVLLEGPPELLEKGFSNWEGGVKKSDAQIHLQRKIQEKELIKEQKKKLQEQRSSMVVSNKNKAGSKKKSLKAKKTKLHSSLDLADFNLDKESNGLPTKSSEGSSEGTLLQENITFGIKKEDFELDHIPLVPIKSPTKGEAVPEQSLSDQKISPHPSPGNSADVEDNVKKKNTPLLISPRKTPVCIAQSLPGIIILPQLAEISKPNVTPSKYKRIQPKPLNGDGFSAVMRARAGSVGSSIANKPKSKCNDGRRSSHAWLPSTSSPESSEDVTSKSVTNNNIKIVSLRSPPKTIARRNSFAVPKDIAAEKFNFTLENNDNKITTNGAELVSNFPQGQLSDKNISELMLKSGLASNSMDSSLPPEENRAVKRPLNENSDPNANKRVLIDPRQNVEKIESFLPFVKNVCQNNLSNLSSNLSMQEASIQPQTAIIEEEVSVHDIEGDALNDYFRGNNSNPSIFSSFPQLKEKKRPEQNQSTCNNNKVNQLSQLRMLLEQNLPKRVTNNSSISSSKESSAPIIASAITQNNSLLSQTLNTAITSSKNLLPSEVHTPSTQLDLNSLCSSELVSATLINDKFISNNSQINHTDRLVSLDLPSNINNNMSEQNELSDPSVFLNSTKNDYQKTEISLSSDLSDLKQDLSTNNLSSVLSEIEYANSQLLTSNSGRVNTYTQVPSVPQSPNTRRRAFNFMPISPRHTPIPENLINSTSSISSPVPNLYPRNMMSIAVGPSQPPSNAGSPFISPRSTPVSMCRSRHSSGQSTYSTSRHTPFQNFDSGVSSVSTSPFISPQPTPVPVSRLRHNSSHSSNKTVTFCSVNNPQIMHSQSVTNNMGQLRSRHSSGPGGPHMIGNLCTPRSAPLSPLVSEQCPLSNFVFPSGNEIRSRHNSGSNTTTTLSPVSEQASSSSSCTSNLPDLSSVAEASSLLSHSFLNDGAADLLINGNQSNFKQVRQRHASSSVIYTKPYLAMKDNFSREIQNLLKNGGNNSDATSNSLFNNRSQSVPLHQMLQLDNYGLLSQPVEDTIPKSHPTTPVVSQIFPFSLLSSGQENSLTTLTNDLMNREKITTSSIPMEWAGLEGTGDVEATARRNLSNLLDPPLSDDLQTTLEDLRDCDTDFSKFAQELELSQTEDGDLQYEVK</sequence>
<feature type="compositionally biased region" description="Polar residues" evidence="2">
    <location>
        <begin position="1046"/>
        <end position="1061"/>
    </location>
</feature>
<dbReference type="SUPFAM" id="SSF46785">
    <property type="entry name" value="Winged helix' DNA-binding domain"/>
    <property type="match status" value="1"/>
</dbReference>
<feature type="region of interest" description="Disordered" evidence="2">
    <location>
        <begin position="358"/>
        <end position="391"/>
    </location>
</feature>
<feature type="domain" description="RFX-type winged-helix" evidence="3">
    <location>
        <begin position="168"/>
        <end position="243"/>
    </location>
</feature>
<feature type="region of interest" description="Disordered" evidence="2">
    <location>
        <begin position="403"/>
        <end position="422"/>
    </location>
</feature>
<feature type="region of interest" description="Disordered" evidence="2">
    <location>
        <begin position="1041"/>
        <end position="1080"/>
    </location>
</feature>
<dbReference type="Gene3D" id="6.10.140.1290">
    <property type="match status" value="1"/>
</dbReference>
<feature type="region of interest" description="Disordered" evidence="2">
    <location>
        <begin position="1094"/>
        <end position="1122"/>
    </location>
</feature>
<dbReference type="EMBL" id="BMAV01002577">
    <property type="protein sequence ID" value="GFY41576.1"/>
    <property type="molecule type" value="Genomic_DNA"/>
</dbReference>
<feature type="compositionally biased region" description="Low complexity" evidence="2">
    <location>
        <begin position="1206"/>
        <end position="1222"/>
    </location>
</feature>
<feature type="region of interest" description="Disordered" evidence="2">
    <location>
        <begin position="447"/>
        <end position="480"/>
    </location>
</feature>
<name>A0A8X6WXC1_9ARAC</name>
<dbReference type="InterPro" id="IPR039779">
    <property type="entry name" value="RFX-like"/>
</dbReference>
<dbReference type="InterPro" id="IPR003150">
    <property type="entry name" value="DNA-bd_RFX"/>
</dbReference>
<proteinExistence type="predicted"/>
<evidence type="ECO:0000259" key="3">
    <source>
        <dbReference type="PROSITE" id="PS51526"/>
    </source>
</evidence>
<dbReference type="PROSITE" id="PS51526">
    <property type="entry name" value="RFX_DBD"/>
    <property type="match status" value="1"/>
</dbReference>
<keyword evidence="5" id="KW-1185">Reference proteome</keyword>
<dbReference type="Pfam" id="PF18326">
    <property type="entry name" value="RFX5_N"/>
    <property type="match status" value="1"/>
</dbReference>
<feature type="compositionally biased region" description="Basic and acidic residues" evidence="2">
    <location>
        <begin position="89"/>
        <end position="99"/>
    </location>
</feature>